<comment type="caution">
    <text evidence="2">The sequence shown here is derived from an EMBL/GenBank/DDBJ whole genome shotgun (WGS) entry which is preliminary data.</text>
</comment>
<accession>A0A2T5G1E6</accession>
<protein>
    <submittedName>
        <fullName evidence="2">Uncharacterized protein</fullName>
    </submittedName>
</protein>
<evidence type="ECO:0000256" key="1">
    <source>
        <dbReference type="SAM" id="Phobius"/>
    </source>
</evidence>
<feature type="transmembrane region" description="Helical" evidence="1">
    <location>
        <begin position="6"/>
        <end position="30"/>
    </location>
</feature>
<reference evidence="2 3" key="1">
    <citation type="submission" date="2017-09" db="EMBL/GenBank/DDBJ databases">
        <title>Sphingomonas panjinensis sp.nov., isolated from oil-contaminated soil.</title>
        <authorList>
            <person name="Wang L."/>
            <person name="Chen L."/>
        </authorList>
    </citation>
    <scope>NUCLEOTIDE SEQUENCE [LARGE SCALE GENOMIC DNA]</scope>
    <source>
        <strain evidence="2 3">FW-11</strain>
    </source>
</reference>
<name>A0A2T5G1E6_9SPHN</name>
<keyword evidence="1" id="KW-0812">Transmembrane</keyword>
<dbReference type="Proteomes" id="UP000244162">
    <property type="component" value="Unassembled WGS sequence"/>
</dbReference>
<evidence type="ECO:0000313" key="3">
    <source>
        <dbReference type="Proteomes" id="UP000244162"/>
    </source>
</evidence>
<proteinExistence type="predicted"/>
<evidence type="ECO:0000313" key="2">
    <source>
        <dbReference type="EMBL" id="PTQ12968.1"/>
    </source>
</evidence>
<dbReference type="EMBL" id="NWBU01000004">
    <property type="protein sequence ID" value="PTQ12968.1"/>
    <property type="molecule type" value="Genomic_DNA"/>
</dbReference>
<organism evidence="2 3">
    <name type="scientific">Sphingomonas oleivorans</name>
    <dbReference type="NCBI Taxonomy" id="1735121"/>
    <lineage>
        <taxon>Bacteria</taxon>
        <taxon>Pseudomonadati</taxon>
        <taxon>Pseudomonadota</taxon>
        <taxon>Alphaproteobacteria</taxon>
        <taxon>Sphingomonadales</taxon>
        <taxon>Sphingomonadaceae</taxon>
        <taxon>Sphingomonas</taxon>
    </lineage>
</organism>
<gene>
    <name evidence="2" type="ORF">CLG96_02155</name>
</gene>
<dbReference type="RefSeq" id="WP_107966204.1">
    <property type="nucleotide sequence ID" value="NZ_NWBU01000004.1"/>
</dbReference>
<keyword evidence="1" id="KW-1133">Transmembrane helix</keyword>
<feature type="transmembrane region" description="Helical" evidence="1">
    <location>
        <begin position="51"/>
        <end position="70"/>
    </location>
</feature>
<keyword evidence="1" id="KW-0472">Membrane</keyword>
<keyword evidence="3" id="KW-1185">Reference proteome</keyword>
<feature type="transmembrane region" description="Helical" evidence="1">
    <location>
        <begin position="76"/>
        <end position="98"/>
    </location>
</feature>
<dbReference type="AlphaFoldDB" id="A0A2T5G1E6"/>
<sequence>MSPRDLAVLWAAAYGAALTAFAARVTWLLFGVAPAPPEDPAAYARWARKRRWLIISEFAALPMFATLAVLGAAQGWVSPVAAVLGALFGGALGFAFFVHALEAVVRRRIGLDEAKS</sequence>